<dbReference type="RefSeq" id="XP_043183276.1">
    <property type="nucleotide sequence ID" value="XM_043327891.1"/>
</dbReference>
<sequence length="529" mass="59729">MDDHNAQCPGCTRTFFNAHYCRSHQTQKKCYPEPVNVSVAHTKPLYANSLHQHDAPDHDDCKPSPLVPGSQPHGEDNTNAVPRVATTRKELQQQIQEIILGILDKNWHHQNLSLPVLPATSPTKAEISNPDVTRLELPPDMDKRIAEFLDDMLAKFKAPPTSTKDQDNGNTDSDSNSKSDLETASVNTNGQHNIDLDEIEVELLLDIESKDGYEAYPEFGEDHLALDDNIAMSPTPDTDMMDIGQTNKDLQMDELDMPRACLRQCLNCLEHLHQQKVHTAMLPAWPFADYLEFQFVQWLVENDVSQGAQDKLIKLPIITQQAGLSFSSNHTLNKLLDKLLTAGPKWWRITQKITGNITGANRKKLTELVEIWMHNILQVVEELLGNIAYGKQLVFVPQKVYLDDSKRKIDEMWTADWWNETQKKLPPGATVILIIISSDATQLTNFLGGKSAWPVYITIGNIPKSICAKVSSYATMLLAYLPSPKFNCFTKKERGNQKCKLFHQSMQMILEPLVKARNKGVEMECGNRQ</sequence>
<name>A0A8H8SYZ8_9AGAM</name>
<reference evidence="2" key="1">
    <citation type="submission" date="2020-05" db="EMBL/GenBank/DDBJ databases">
        <title>Evolutionary and genomic comparisons of hybrid uninucleate and nonhybrid Rhizoctonia fungi.</title>
        <authorList>
            <person name="Li C."/>
            <person name="Chen X."/>
        </authorList>
    </citation>
    <scope>NUCLEOTIDE SEQUENCE</scope>
    <source>
        <strain evidence="2">AG-1 IA</strain>
    </source>
</reference>
<dbReference type="EMBL" id="CP059666">
    <property type="protein sequence ID" value="QRW23039.1"/>
    <property type="molecule type" value="Genomic_DNA"/>
</dbReference>
<keyword evidence="2" id="KW-0067">ATP-binding</keyword>
<dbReference type="InterPro" id="IPR041078">
    <property type="entry name" value="Plavaka"/>
</dbReference>
<accession>A0A8H8SYZ8</accession>
<dbReference type="KEGG" id="rsx:RhiXN_08075"/>
<keyword evidence="2" id="KW-0378">Hydrolase</keyword>
<evidence type="ECO:0000313" key="3">
    <source>
        <dbReference type="Proteomes" id="UP000650533"/>
    </source>
</evidence>
<protein>
    <submittedName>
        <fullName evidence="2">Helicase swr-1</fullName>
    </submittedName>
</protein>
<evidence type="ECO:0000256" key="1">
    <source>
        <dbReference type="SAM" id="MobiDB-lite"/>
    </source>
</evidence>
<dbReference type="Proteomes" id="UP000650533">
    <property type="component" value="Chromosome 9"/>
</dbReference>
<keyword evidence="2" id="KW-0547">Nucleotide-binding</keyword>
<evidence type="ECO:0000313" key="2">
    <source>
        <dbReference type="EMBL" id="QRW23039.1"/>
    </source>
</evidence>
<organism evidence="2 3">
    <name type="scientific">Rhizoctonia solani</name>
    <dbReference type="NCBI Taxonomy" id="456999"/>
    <lineage>
        <taxon>Eukaryota</taxon>
        <taxon>Fungi</taxon>
        <taxon>Dikarya</taxon>
        <taxon>Basidiomycota</taxon>
        <taxon>Agaricomycotina</taxon>
        <taxon>Agaricomycetes</taxon>
        <taxon>Cantharellales</taxon>
        <taxon>Ceratobasidiaceae</taxon>
        <taxon>Rhizoctonia</taxon>
    </lineage>
</organism>
<feature type="compositionally biased region" description="Polar residues" evidence="1">
    <location>
        <begin position="160"/>
        <end position="174"/>
    </location>
</feature>
<dbReference type="Pfam" id="PF18759">
    <property type="entry name" value="Plavaka"/>
    <property type="match status" value="1"/>
</dbReference>
<gene>
    <name evidence="2" type="ORF">RhiXN_08075</name>
</gene>
<dbReference type="GO" id="GO:0004386">
    <property type="term" value="F:helicase activity"/>
    <property type="evidence" value="ECO:0007669"/>
    <property type="project" value="UniProtKB-KW"/>
</dbReference>
<dbReference type="AlphaFoldDB" id="A0A8H8SYZ8"/>
<proteinExistence type="predicted"/>
<feature type="region of interest" description="Disordered" evidence="1">
    <location>
        <begin position="158"/>
        <end position="192"/>
    </location>
</feature>
<keyword evidence="2" id="KW-0347">Helicase</keyword>
<dbReference type="GeneID" id="67030354"/>
<feature type="compositionally biased region" description="Polar residues" evidence="1">
    <location>
        <begin position="182"/>
        <end position="192"/>
    </location>
</feature>